<keyword evidence="3" id="KW-1185">Reference proteome</keyword>
<feature type="domain" description="Beta-lactamase hydrolase-like protein phosphatase-like" evidence="1">
    <location>
        <begin position="3"/>
        <end position="108"/>
    </location>
</feature>
<dbReference type="Gene3D" id="3.90.190.10">
    <property type="entry name" value="Protein tyrosine phosphatase superfamily"/>
    <property type="match status" value="1"/>
</dbReference>
<dbReference type="Proteomes" id="UP001382935">
    <property type="component" value="Chromosome"/>
</dbReference>
<dbReference type="NCBIfam" id="TIGR01244">
    <property type="entry name" value="TIGR01244 family sulfur transferase"/>
    <property type="match status" value="1"/>
</dbReference>
<dbReference type="CDD" id="cd14503">
    <property type="entry name" value="PTP-bact"/>
    <property type="match status" value="1"/>
</dbReference>
<evidence type="ECO:0000313" key="2">
    <source>
        <dbReference type="EMBL" id="WWM70375.1"/>
    </source>
</evidence>
<dbReference type="InterPro" id="IPR005939">
    <property type="entry name" value="BLH_phosphatase-like"/>
</dbReference>
<dbReference type="GO" id="GO:0016740">
    <property type="term" value="F:transferase activity"/>
    <property type="evidence" value="ECO:0007669"/>
    <property type="project" value="UniProtKB-KW"/>
</dbReference>
<evidence type="ECO:0000259" key="1">
    <source>
        <dbReference type="Pfam" id="PF04273"/>
    </source>
</evidence>
<gene>
    <name evidence="2" type="ORF">V6R86_06725</name>
</gene>
<dbReference type="InterPro" id="IPR029021">
    <property type="entry name" value="Prot-tyrosine_phosphatase-like"/>
</dbReference>
<proteinExistence type="predicted"/>
<reference evidence="2 3" key="1">
    <citation type="submission" date="2024-02" db="EMBL/GenBank/DDBJ databases">
        <title>Full genome sequence of Sphingomonas kaistensis.</title>
        <authorList>
            <person name="Poletto B.L."/>
            <person name="Silva G."/>
            <person name="Galante D."/>
            <person name="Campos K.R."/>
            <person name="Santos M.B.N."/>
            <person name="Sacchi C.T."/>
        </authorList>
    </citation>
    <scope>NUCLEOTIDE SEQUENCE [LARGE SCALE GENOMIC DNA]</scope>
    <source>
        <strain evidence="2 3">MA4R</strain>
    </source>
</reference>
<evidence type="ECO:0000313" key="3">
    <source>
        <dbReference type="Proteomes" id="UP001382935"/>
    </source>
</evidence>
<keyword evidence="2" id="KW-0808">Transferase</keyword>
<name>A0ABZ2G098_9SPHN</name>
<accession>A0ABZ2G098</accession>
<sequence length="149" mass="16023">MKLAVLTPNVTVLAQPSAEDIVDLAAKGYRSIIGNRPDGESEDQPSWAELEAAASGAGLEARHIPVVMGQITDEQVAEFREALETLPKPIAIFCRTGTRAALLWALANQANLTVDERIGIAAKDDYDLEPFRQRLSQEVAQPGTQPTSG</sequence>
<dbReference type="EMBL" id="CP145607">
    <property type="protein sequence ID" value="WWM70375.1"/>
    <property type="molecule type" value="Genomic_DNA"/>
</dbReference>
<protein>
    <submittedName>
        <fullName evidence="2">TIGR01244 family sulfur transferase</fullName>
    </submittedName>
</protein>
<dbReference type="SUPFAM" id="SSF52799">
    <property type="entry name" value="(Phosphotyrosine protein) phosphatases II"/>
    <property type="match status" value="1"/>
</dbReference>
<organism evidence="2 3">
    <name type="scientific">Sphingomonas kaistensis</name>
    <dbReference type="NCBI Taxonomy" id="298708"/>
    <lineage>
        <taxon>Bacteria</taxon>
        <taxon>Pseudomonadati</taxon>
        <taxon>Pseudomonadota</taxon>
        <taxon>Alphaproteobacteria</taxon>
        <taxon>Sphingomonadales</taxon>
        <taxon>Sphingomonadaceae</taxon>
        <taxon>Sphingomonas</taxon>
    </lineage>
</organism>
<dbReference type="Pfam" id="PF04273">
    <property type="entry name" value="BLH_phosphatase"/>
    <property type="match status" value="1"/>
</dbReference>
<dbReference type="RefSeq" id="WP_338503083.1">
    <property type="nucleotide sequence ID" value="NZ_CP145607.1"/>
</dbReference>